<dbReference type="EMBL" id="OR343188">
    <property type="protein sequence ID" value="WNL49756.1"/>
    <property type="molecule type" value="Genomic_DNA"/>
</dbReference>
<name>A0AA96IY27_9VIRU</name>
<proteinExistence type="predicted"/>
<feature type="domain" description="C2H2-type" evidence="1">
    <location>
        <begin position="2"/>
        <end position="26"/>
    </location>
</feature>
<sequence length="412" mass="47844">MFTCEPCCFMTKDLSNYKKHLSTKKHERFCSQDSTDRKKKYFCETCSYFTDRKSCIERHLNSEKHKKKVSFALGPVGKKACLSEDKLKKLLSRILESKEEDELRKIKDEDGRKIRVKYVVKERSSLVKDRISYFEWIKGVLDFFEVKAKETEGGFFVTWRTATYMVSRKDFFVLSFELAVGAMQKSQRAASMEYENIAKRGGYNIPATVGGVVGLINQEKMKMVVYASPKRCQYLIIHGKETLEITDIIRARKLKFDNLSEGFCRWWSSGEYFKNALADNLVVVPNGSIFPDCETKRVKEKLFEGENFIGEDFAGYSSKCVIEDEKYLTFLDNFSIKFSQRELHPDIKAVKALRGTLFSFWEETQQKKLPLEAYGAIQSKKEHIEKNIIYSHFGIVKRIKIASLIVSKFKDV</sequence>
<organism evidence="2">
    <name type="scientific">Marseillevirus sp</name>
    <dbReference type="NCBI Taxonomy" id="2809551"/>
    <lineage>
        <taxon>Viruses</taxon>
        <taxon>Varidnaviria</taxon>
        <taxon>Bamfordvirae</taxon>
        <taxon>Nucleocytoviricota</taxon>
        <taxon>Megaviricetes</taxon>
        <taxon>Pimascovirales</taxon>
        <taxon>Pimascovirales incertae sedis</taxon>
        <taxon>Marseilleviridae</taxon>
        <taxon>Marseillevirus</taxon>
    </lineage>
</organism>
<dbReference type="SMART" id="SM00355">
    <property type="entry name" value="ZnF_C2H2"/>
    <property type="match status" value="2"/>
</dbReference>
<evidence type="ECO:0000259" key="1">
    <source>
        <dbReference type="SMART" id="SM00355"/>
    </source>
</evidence>
<gene>
    <name evidence="2" type="ORF">MarFTMF_240</name>
</gene>
<feature type="domain" description="C2H2-type" evidence="1">
    <location>
        <begin position="41"/>
        <end position="65"/>
    </location>
</feature>
<reference evidence="2" key="1">
    <citation type="submission" date="2023-07" db="EMBL/GenBank/DDBJ databases">
        <authorList>
            <person name="Xia Y."/>
        </authorList>
    </citation>
    <scope>NUCLEOTIDE SEQUENCE</scope>
    <source>
        <strain evidence="2">F</strain>
    </source>
</reference>
<accession>A0AA96IY27</accession>
<protein>
    <submittedName>
        <fullName evidence="2">Zinc finger protein</fullName>
    </submittedName>
</protein>
<dbReference type="Gene3D" id="3.30.160.60">
    <property type="entry name" value="Classic Zinc Finger"/>
    <property type="match status" value="1"/>
</dbReference>
<dbReference type="InterPro" id="IPR013087">
    <property type="entry name" value="Znf_C2H2_type"/>
</dbReference>
<evidence type="ECO:0000313" key="2">
    <source>
        <dbReference type="EMBL" id="WNL49756.1"/>
    </source>
</evidence>